<dbReference type="Proteomes" id="UP000828390">
    <property type="component" value="Unassembled WGS sequence"/>
</dbReference>
<gene>
    <name evidence="2" type="ORF">DPMN_123636</name>
</gene>
<evidence type="ECO:0000313" key="2">
    <source>
        <dbReference type="EMBL" id="KAH3821868.1"/>
    </source>
</evidence>
<feature type="transmembrane region" description="Helical" evidence="1">
    <location>
        <begin position="30"/>
        <end position="50"/>
    </location>
</feature>
<reference evidence="2" key="1">
    <citation type="journal article" date="2019" name="bioRxiv">
        <title>The Genome of the Zebra Mussel, Dreissena polymorpha: A Resource for Invasive Species Research.</title>
        <authorList>
            <person name="McCartney M.A."/>
            <person name="Auch B."/>
            <person name="Kono T."/>
            <person name="Mallez S."/>
            <person name="Zhang Y."/>
            <person name="Obille A."/>
            <person name="Becker A."/>
            <person name="Abrahante J.E."/>
            <person name="Garbe J."/>
            <person name="Badalamenti J.P."/>
            <person name="Herman A."/>
            <person name="Mangelson H."/>
            <person name="Liachko I."/>
            <person name="Sullivan S."/>
            <person name="Sone E.D."/>
            <person name="Koren S."/>
            <person name="Silverstein K.A.T."/>
            <person name="Beckman K.B."/>
            <person name="Gohl D.M."/>
        </authorList>
    </citation>
    <scope>NUCLEOTIDE SEQUENCE</scope>
    <source>
        <strain evidence="2">Duluth1</strain>
        <tissue evidence="2">Whole animal</tissue>
    </source>
</reference>
<keyword evidence="1" id="KW-1133">Transmembrane helix</keyword>
<evidence type="ECO:0000313" key="3">
    <source>
        <dbReference type="Proteomes" id="UP000828390"/>
    </source>
</evidence>
<reference evidence="2" key="2">
    <citation type="submission" date="2020-11" db="EMBL/GenBank/DDBJ databases">
        <authorList>
            <person name="McCartney M.A."/>
            <person name="Auch B."/>
            <person name="Kono T."/>
            <person name="Mallez S."/>
            <person name="Becker A."/>
            <person name="Gohl D.M."/>
            <person name="Silverstein K.A.T."/>
            <person name="Koren S."/>
            <person name="Bechman K.B."/>
            <person name="Herman A."/>
            <person name="Abrahante J.E."/>
            <person name="Garbe J."/>
        </authorList>
    </citation>
    <scope>NUCLEOTIDE SEQUENCE</scope>
    <source>
        <strain evidence="2">Duluth1</strain>
        <tissue evidence="2">Whole animal</tissue>
    </source>
</reference>
<proteinExistence type="predicted"/>
<dbReference type="AlphaFoldDB" id="A0A9D4JVD3"/>
<keyword evidence="1" id="KW-0812">Transmembrane</keyword>
<dbReference type="EMBL" id="JAIWYP010000005">
    <property type="protein sequence ID" value="KAH3821868.1"/>
    <property type="molecule type" value="Genomic_DNA"/>
</dbReference>
<feature type="transmembrane region" description="Helical" evidence="1">
    <location>
        <begin position="7"/>
        <end position="24"/>
    </location>
</feature>
<organism evidence="2 3">
    <name type="scientific">Dreissena polymorpha</name>
    <name type="common">Zebra mussel</name>
    <name type="synonym">Mytilus polymorpha</name>
    <dbReference type="NCBI Taxonomy" id="45954"/>
    <lineage>
        <taxon>Eukaryota</taxon>
        <taxon>Metazoa</taxon>
        <taxon>Spiralia</taxon>
        <taxon>Lophotrochozoa</taxon>
        <taxon>Mollusca</taxon>
        <taxon>Bivalvia</taxon>
        <taxon>Autobranchia</taxon>
        <taxon>Heteroconchia</taxon>
        <taxon>Euheterodonta</taxon>
        <taxon>Imparidentia</taxon>
        <taxon>Neoheterodontei</taxon>
        <taxon>Myida</taxon>
        <taxon>Dreissenoidea</taxon>
        <taxon>Dreissenidae</taxon>
        <taxon>Dreissena</taxon>
    </lineage>
</organism>
<keyword evidence="3" id="KW-1185">Reference proteome</keyword>
<accession>A0A9D4JVD3</accession>
<name>A0A9D4JVD3_DREPO</name>
<protein>
    <submittedName>
        <fullName evidence="2">Uncharacterized protein</fullName>
    </submittedName>
</protein>
<sequence length="54" mass="5960">MTTTKRYMSALAVADILVLAIPAGDIWLEIVLGVALKVTMQSYVILVFVFNEKC</sequence>
<evidence type="ECO:0000256" key="1">
    <source>
        <dbReference type="SAM" id="Phobius"/>
    </source>
</evidence>
<comment type="caution">
    <text evidence="2">The sequence shown here is derived from an EMBL/GenBank/DDBJ whole genome shotgun (WGS) entry which is preliminary data.</text>
</comment>
<keyword evidence="1" id="KW-0472">Membrane</keyword>